<keyword evidence="2" id="KW-1185">Reference proteome</keyword>
<dbReference type="InParanoid" id="F4RDJ4"/>
<gene>
    <name evidence="1" type="ORF">MELLADRAFT_104095</name>
</gene>
<dbReference type="HOGENOM" id="CLU_097631_0_0_1"/>
<proteinExistence type="predicted"/>
<dbReference type="EMBL" id="GL883097">
    <property type="protein sequence ID" value="EGG09412.1"/>
    <property type="molecule type" value="Genomic_DNA"/>
</dbReference>
<dbReference type="VEuPathDB" id="FungiDB:MELLADRAFT_104095"/>
<dbReference type="Proteomes" id="UP000001072">
    <property type="component" value="Unassembled WGS sequence"/>
</dbReference>
<accession>F4RDJ4</accession>
<dbReference type="GeneID" id="18922164"/>
<organism evidence="2">
    <name type="scientific">Melampsora larici-populina (strain 98AG31 / pathotype 3-4-7)</name>
    <name type="common">Poplar leaf rust fungus</name>
    <dbReference type="NCBI Taxonomy" id="747676"/>
    <lineage>
        <taxon>Eukaryota</taxon>
        <taxon>Fungi</taxon>
        <taxon>Dikarya</taxon>
        <taxon>Basidiomycota</taxon>
        <taxon>Pucciniomycotina</taxon>
        <taxon>Pucciniomycetes</taxon>
        <taxon>Pucciniales</taxon>
        <taxon>Melampsoraceae</taxon>
        <taxon>Melampsora</taxon>
    </lineage>
</organism>
<dbReference type="AlphaFoldDB" id="F4RDJ4"/>
<protein>
    <submittedName>
        <fullName evidence="1">Uncharacterized protein</fullName>
    </submittedName>
</protein>
<reference evidence="2" key="1">
    <citation type="journal article" date="2011" name="Proc. Natl. Acad. Sci. U.S.A.">
        <title>Obligate biotrophy features unraveled by the genomic analysis of rust fungi.</title>
        <authorList>
            <person name="Duplessis S."/>
            <person name="Cuomo C.A."/>
            <person name="Lin Y.-C."/>
            <person name="Aerts A."/>
            <person name="Tisserant E."/>
            <person name="Veneault-Fourrey C."/>
            <person name="Joly D.L."/>
            <person name="Hacquard S."/>
            <person name="Amselem J."/>
            <person name="Cantarel B.L."/>
            <person name="Chiu R."/>
            <person name="Coutinho P.M."/>
            <person name="Feau N."/>
            <person name="Field M."/>
            <person name="Frey P."/>
            <person name="Gelhaye E."/>
            <person name="Goldberg J."/>
            <person name="Grabherr M.G."/>
            <person name="Kodira C.D."/>
            <person name="Kohler A."/>
            <person name="Kuees U."/>
            <person name="Lindquist E.A."/>
            <person name="Lucas S.M."/>
            <person name="Mago R."/>
            <person name="Mauceli E."/>
            <person name="Morin E."/>
            <person name="Murat C."/>
            <person name="Pangilinan J.L."/>
            <person name="Park R."/>
            <person name="Pearson M."/>
            <person name="Quesneville H."/>
            <person name="Rouhier N."/>
            <person name="Sakthikumar S."/>
            <person name="Salamov A.A."/>
            <person name="Schmutz J."/>
            <person name="Selles B."/>
            <person name="Shapiro H."/>
            <person name="Tanguay P."/>
            <person name="Tuskan G.A."/>
            <person name="Henrissat B."/>
            <person name="Van de Peer Y."/>
            <person name="Rouze P."/>
            <person name="Ellis J.G."/>
            <person name="Dodds P.N."/>
            <person name="Schein J.E."/>
            <person name="Zhong S."/>
            <person name="Hamelin R.C."/>
            <person name="Grigoriev I.V."/>
            <person name="Szabo L.J."/>
            <person name="Martin F."/>
        </authorList>
    </citation>
    <scope>NUCLEOTIDE SEQUENCE [LARGE SCALE GENOMIC DNA]</scope>
    <source>
        <strain evidence="2">98AG31 / pathotype 3-4-7</strain>
    </source>
</reference>
<dbReference type="RefSeq" id="XP_007407139.1">
    <property type="nucleotide sequence ID" value="XM_007407077.1"/>
</dbReference>
<name>F4RDJ4_MELLP</name>
<evidence type="ECO:0000313" key="2">
    <source>
        <dbReference type="Proteomes" id="UP000001072"/>
    </source>
</evidence>
<dbReference type="KEGG" id="mlr:MELLADRAFT_104095"/>
<sequence>MPTQPRKTASLSAILTSTSDATLLRLPGPQGGVAWHKSETELVLKDAAGQPVLSPLKAYGYVMADETLTRNHTYHIHGAVGVDEHSAAFIRHSSITQTLVATTSPNPANLAGKAMISSIGKVLHVAVDNVDEDDGEWHLTVQAEHEIYDPELSEMGDIEINSLMWFVGCVVSKESNQFIVQMDAHGGKT</sequence>
<evidence type="ECO:0000313" key="1">
    <source>
        <dbReference type="EMBL" id="EGG09412.1"/>
    </source>
</evidence>